<evidence type="ECO:0000313" key="5">
    <source>
        <dbReference type="EMBL" id="VFA99889.1"/>
    </source>
</evidence>
<dbReference type="PANTHER" id="PTHR37042">
    <property type="entry name" value="OUTER MEMBRANE PROTEIN RV1973"/>
    <property type="match status" value="1"/>
</dbReference>
<dbReference type="AlphaFoldDB" id="A0A4U8W4L3"/>
<dbReference type="EMBL" id="LR215973">
    <property type="protein sequence ID" value="VFA99889.1"/>
    <property type="molecule type" value="Genomic_DNA"/>
</dbReference>
<proteinExistence type="predicted"/>
<accession>A0A4U8W4L3</accession>
<evidence type="ECO:0008006" key="7">
    <source>
        <dbReference type="Google" id="ProtNLM"/>
    </source>
</evidence>
<feature type="region of interest" description="Disordered" evidence="3">
    <location>
        <begin position="1"/>
        <end position="115"/>
    </location>
</feature>
<evidence type="ECO:0000256" key="2">
    <source>
        <dbReference type="ARBA" id="ARBA00023136"/>
    </source>
</evidence>
<reference evidence="5 6" key="1">
    <citation type="submission" date="2019-02" db="EMBL/GenBank/DDBJ databases">
        <authorList>
            <consortium name="Pathogen Informatics"/>
        </authorList>
    </citation>
    <scope>NUCLEOTIDE SEQUENCE [LARGE SCALE GENOMIC DNA]</scope>
    <source>
        <strain evidence="5 6">3012STDY6756504</strain>
    </source>
</reference>
<name>A0A4U8W4L3_9NOCA</name>
<feature type="region of interest" description="Disordered" evidence="3">
    <location>
        <begin position="279"/>
        <end position="344"/>
    </location>
</feature>
<protein>
    <recommendedName>
        <fullName evidence="7">Mce-associated membrane protein</fullName>
    </recommendedName>
</protein>
<evidence type="ECO:0000256" key="1">
    <source>
        <dbReference type="ARBA" id="ARBA00004370"/>
    </source>
</evidence>
<feature type="compositionally biased region" description="Basic and acidic residues" evidence="3">
    <location>
        <begin position="101"/>
        <end position="111"/>
    </location>
</feature>
<dbReference type="Proteomes" id="UP000290439">
    <property type="component" value="Chromosome"/>
</dbReference>
<evidence type="ECO:0000313" key="6">
    <source>
        <dbReference type="Proteomes" id="UP000290439"/>
    </source>
</evidence>
<feature type="compositionally biased region" description="Basic and acidic residues" evidence="3">
    <location>
        <begin position="9"/>
        <end position="19"/>
    </location>
</feature>
<evidence type="ECO:0000256" key="4">
    <source>
        <dbReference type="SAM" id="Phobius"/>
    </source>
</evidence>
<feature type="transmembrane region" description="Helical" evidence="4">
    <location>
        <begin position="118"/>
        <end position="142"/>
    </location>
</feature>
<feature type="compositionally biased region" description="Low complexity" evidence="3">
    <location>
        <begin position="89"/>
        <end position="100"/>
    </location>
</feature>
<comment type="subcellular location">
    <subcellularLocation>
        <location evidence="1">Membrane</location>
    </subcellularLocation>
</comment>
<dbReference type="RefSeq" id="WP_195047859.1">
    <property type="nucleotide sequence ID" value="NZ_JADLRK010000003.1"/>
</dbReference>
<dbReference type="GO" id="GO:0016020">
    <property type="term" value="C:membrane"/>
    <property type="evidence" value="ECO:0007669"/>
    <property type="project" value="UniProtKB-SubCell"/>
</dbReference>
<keyword evidence="4" id="KW-1133">Transmembrane helix</keyword>
<organism evidence="5 6">
    <name type="scientific">Nocardia cyriacigeorgica</name>
    <dbReference type="NCBI Taxonomy" id="135487"/>
    <lineage>
        <taxon>Bacteria</taxon>
        <taxon>Bacillati</taxon>
        <taxon>Actinomycetota</taxon>
        <taxon>Actinomycetes</taxon>
        <taxon>Mycobacteriales</taxon>
        <taxon>Nocardiaceae</taxon>
        <taxon>Nocardia</taxon>
    </lineage>
</organism>
<keyword evidence="2 4" id="KW-0472">Membrane</keyword>
<keyword evidence="4" id="KW-0812">Transmembrane</keyword>
<evidence type="ECO:0000256" key="3">
    <source>
        <dbReference type="SAM" id="MobiDB-lite"/>
    </source>
</evidence>
<gene>
    <name evidence="5" type="ORF">NCTC10797_03677</name>
</gene>
<dbReference type="PANTHER" id="PTHR37042:SF4">
    <property type="entry name" value="OUTER MEMBRANE PROTEIN RV1973"/>
    <property type="match status" value="1"/>
</dbReference>
<feature type="compositionally biased region" description="Basic and acidic residues" evidence="3">
    <location>
        <begin position="29"/>
        <end position="47"/>
    </location>
</feature>
<sequence length="344" mass="34801">MNLDPPDPEDTREPSRDDAETAGNSSAEPADRTSPDFRTDTTADRRSSVWSRRPGSRIRSAAAGTVDSTADSSEPTEDSADATAGVGEGSADSGEAAAGSADKRAAGRRTEPSGPPRLVTVAVVAALVVALAAAAWFGAGWVRAGFFTDGPRAAARDAALDAAQQAAINMTSMNIDDVSGSLAIARSSMTGPILASATEHQQQAEAMAKQAGVRMESSVLGAALTSLNSELDRASALVVLRVTEAKPGEQPAGYRYTWSLDMAKDGDIWKAEQVSSLGQPVPLDAAGTNPADLAAPGQGTSPDNPAPAPDPTSGEPGGTPAPNVPRGAPAQDAPGNVPPAGETP</sequence>